<evidence type="ECO:0000313" key="4">
    <source>
        <dbReference type="Proteomes" id="UP000054016"/>
    </source>
</evidence>
<organism evidence="3 4">
    <name type="scientific">miscellaneous Crenarchaeota group-1 archaeon SG8-32-3</name>
    <dbReference type="NCBI Taxonomy" id="1685125"/>
    <lineage>
        <taxon>Archaea</taxon>
        <taxon>Candidatus Bathyarchaeota</taxon>
        <taxon>MCG-1</taxon>
    </lineage>
</organism>
<dbReference type="CDD" id="cd04491">
    <property type="entry name" value="SoSSB_OBF"/>
    <property type="match status" value="2"/>
</dbReference>
<evidence type="ECO:0000256" key="1">
    <source>
        <dbReference type="ARBA" id="ARBA00023125"/>
    </source>
</evidence>
<dbReference type="Proteomes" id="UP000054016">
    <property type="component" value="Unassembled WGS sequence"/>
</dbReference>
<name>A0A0M0BUK8_9ARCH</name>
<sequence>MIEEEVIQKILSKHPELDREQIIESLEAEKEKTGGLIADETLLRLIAARYGIESIKRKTIRRLPISDLVAGLNDVTITGRVVTVYPPRNFEGKRSGKVANLIIADENETLRVVLWNHNVDLVESGELKAGQIVRFAHGYTREDHESKVELHLGRKSKVEVDHENVNDKDYPSLDKFATKINTITAAHSNINLAGTVKEIFPTSTFTRSDMSTGTVMRLNIADETGEIPVVFWNEKAEEIEKMVKVNTSLHLVNARVKENGYGELEVHVNSYTHVELSESLNF</sequence>
<gene>
    <name evidence="3" type="ORF">AC478_02000</name>
</gene>
<feature type="domain" description="OB" evidence="2">
    <location>
        <begin position="192"/>
        <end position="272"/>
    </location>
</feature>
<dbReference type="GO" id="GO:0000724">
    <property type="term" value="P:double-strand break repair via homologous recombination"/>
    <property type="evidence" value="ECO:0007669"/>
    <property type="project" value="TreeGrafter"/>
</dbReference>
<dbReference type="InterPro" id="IPR012340">
    <property type="entry name" value="NA-bd_OB-fold"/>
</dbReference>
<evidence type="ECO:0000313" key="3">
    <source>
        <dbReference type="EMBL" id="KON31866.1"/>
    </source>
</evidence>
<dbReference type="PANTHER" id="PTHR13356:SF0">
    <property type="entry name" value="SOSS COMPLEX SUBUNIT B HOMOLOG"/>
    <property type="match status" value="1"/>
</dbReference>
<evidence type="ECO:0000259" key="2">
    <source>
        <dbReference type="Pfam" id="PF01336"/>
    </source>
</evidence>
<dbReference type="InterPro" id="IPR051231">
    <property type="entry name" value="SOSS-B"/>
</dbReference>
<dbReference type="InterPro" id="IPR004365">
    <property type="entry name" value="NA-bd_OB_tRNA"/>
</dbReference>
<dbReference type="PANTHER" id="PTHR13356">
    <property type="entry name" value="OB FOLD NUCLEIC ACID BINDING PROTEIN-RELATED"/>
    <property type="match status" value="1"/>
</dbReference>
<dbReference type="Gene3D" id="2.40.50.140">
    <property type="entry name" value="Nucleic acid-binding proteins"/>
    <property type="match status" value="2"/>
</dbReference>
<accession>A0A0M0BUK8</accession>
<dbReference type="EMBL" id="LFWV01000021">
    <property type="protein sequence ID" value="KON31866.1"/>
    <property type="molecule type" value="Genomic_DNA"/>
</dbReference>
<feature type="domain" description="OB" evidence="2">
    <location>
        <begin position="75"/>
        <end position="152"/>
    </location>
</feature>
<dbReference type="GO" id="GO:0003677">
    <property type="term" value="F:DNA binding"/>
    <property type="evidence" value="ECO:0007669"/>
    <property type="project" value="UniProtKB-KW"/>
</dbReference>
<dbReference type="Pfam" id="PF01336">
    <property type="entry name" value="tRNA_anti-codon"/>
    <property type="match status" value="2"/>
</dbReference>
<dbReference type="SUPFAM" id="SSF50249">
    <property type="entry name" value="Nucleic acid-binding proteins"/>
    <property type="match status" value="2"/>
</dbReference>
<dbReference type="AlphaFoldDB" id="A0A0M0BUK8"/>
<proteinExistence type="predicted"/>
<reference evidence="4" key="1">
    <citation type="submission" date="2015-06" db="EMBL/GenBank/DDBJ databases">
        <title>New insights into the roles of widespread benthic archaea in carbon and nitrogen cycling.</title>
        <authorList>
            <person name="Lazar C.S."/>
            <person name="Baker B.J."/>
            <person name="Seitz K.W."/>
            <person name="Hyde A.S."/>
            <person name="Dick G.J."/>
            <person name="Hinrichs K.-U."/>
            <person name="Teske A.P."/>
        </authorList>
    </citation>
    <scope>NUCLEOTIDE SEQUENCE [LARGE SCALE GENOMIC DNA]</scope>
</reference>
<comment type="caution">
    <text evidence="3">The sequence shown here is derived from an EMBL/GenBank/DDBJ whole genome shotgun (WGS) entry which is preliminary data.</text>
</comment>
<keyword evidence="1" id="KW-0238">DNA-binding</keyword>
<protein>
    <recommendedName>
        <fullName evidence="2">OB domain-containing protein</fullName>
    </recommendedName>
</protein>
<dbReference type="GO" id="GO:0010212">
    <property type="term" value="P:response to ionizing radiation"/>
    <property type="evidence" value="ECO:0007669"/>
    <property type="project" value="TreeGrafter"/>
</dbReference>